<gene>
    <name evidence="9" type="primary">LOC113793574</name>
</gene>
<evidence type="ECO:0000256" key="6">
    <source>
        <dbReference type="ARBA" id="ARBA00026121"/>
    </source>
</evidence>
<keyword evidence="4" id="KW-0276">Fatty acid metabolism</keyword>
<comment type="similarity">
    <text evidence="1">Belongs to the ATP-dependent AMP-binding enzyme family.</text>
</comment>
<evidence type="ECO:0000256" key="1">
    <source>
        <dbReference type="ARBA" id="ARBA00006432"/>
    </source>
</evidence>
<keyword evidence="2" id="KW-0436">Ligase</keyword>
<dbReference type="Proteomes" id="UP000515146">
    <property type="component" value="Unplaced"/>
</dbReference>
<accession>A0A6P6Y4S4</accession>
<dbReference type="SUPFAM" id="SSF56801">
    <property type="entry name" value="Acetyl-CoA synthetase-like"/>
    <property type="match status" value="1"/>
</dbReference>
<dbReference type="AlphaFoldDB" id="A0A6P6Y4S4"/>
<organism evidence="8 9">
    <name type="scientific">Dermatophagoides pteronyssinus</name>
    <name type="common">European house dust mite</name>
    <dbReference type="NCBI Taxonomy" id="6956"/>
    <lineage>
        <taxon>Eukaryota</taxon>
        <taxon>Metazoa</taxon>
        <taxon>Ecdysozoa</taxon>
        <taxon>Arthropoda</taxon>
        <taxon>Chelicerata</taxon>
        <taxon>Arachnida</taxon>
        <taxon>Acari</taxon>
        <taxon>Acariformes</taxon>
        <taxon>Sarcoptiformes</taxon>
        <taxon>Astigmata</taxon>
        <taxon>Psoroptidia</taxon>
        <taxon>Analgoidea</taxon>
        <taxon>Pyroglyphidae</taxon>
        <taxon>Dermatophagoidinae</taxon>
        <taxon>Dermatophagoides</taxon>
    </lineage>
</organism>
<evidence type="ECO:0000256" key="2">
    <source>
        <dbReference type="ARBA" id="ARBA00022598"/>
    </source>
</evidence>
<dbReference type="OrthoDB" id="1700726at2759"/>
<dbReference type="GO" id="GO:0005811">
    <property type="term" value="C:lipid droplet"/>
    <property type="evidence" value="ECO:0007669"/>
    <property type="project" value="TreeGrafter"/>
</dbReference>
<sequence>MVNDSNNKHKKQQPPSSKNYQKTIKGPNNNSQSSKSASSKNSTKQQQKRIKDGDKMAGSTSSSTSVTTNHQTSSKKMGSKILATILITLIKIFAFLYSILSLPIYYYVQKPWLIVEKSRKPKARQLDPSNPYSPWVRCTGEPAPSLIDDCDTIHQLFDRVVQRYGSNKAFGYRPTIEETEDVQSDGRVFRKFVLGDYQWMTYIEAKKRIDHIASGFLQQGIKHGDIVMIMSDTRAEWLMSALALSKIGATVATLYATLGVDGIIHGVNETECTHIVTSQDQMSKWLKVLPKTPLISRIIYFPGLKKMTTIFPPEVKIVSFAQLEQQGQMQPLPSLPKIRPLDTAIIMYTSGSTGIPKGVMISQRNVLASAKAYHAIAYNMKEDYRYFAYLPLAHVLELAGEFFFMSVGMSIGFGTPLTMTDKSTGIKKGCPGDLTLLKPTVVNGVPLVLDRISKGIQEEIDGKGEFAKQLFNFVINYKRYWTKQGYQTPIINRLVCNKIKQIMGGKIKYLAIGGAPLRGETHEFFQACLDVQVLQGYGLTECAAAGTLMDFDELSTSRVGAPLYGTQVRLIDWIEGNYRVMDKPFPRGEIVVGGPMVTKGYFKNDQLTQESYHEDSNGVRWFHTGDIGEMYPNGTVKIIDRRKDLVKLQFGEYISLGKVEAELKCSTYVDNICVIGDSLHDHLIALVVPNPKTIKTLAESMGKGYLTYKEICSDQEITDAVTKNIIQYASKQGLHKMETPARIHLCSEEWLPDSGLVTAALKIRRKNIHDYYKSEIRNLYGPNSRAQ</sequence>
<dbReference type="GeneID" id="113793574"/>
<dbReference type="KEGG" id="dpte:113793574"/>
<dbReference type="EC" id="6.2.1.3" evidence="6"/>
<evidence type="ECO:0000313" key="8">
    <source>
        <dbReference type="Proteomes" id="UP000515146"/>
    </source>
</evidence>
<keyword evidence="8" id="KW-1185">Reference proteome</keyword>
<dbReference type="GO" id="GO:0005783">
    <property type="term" value="C:endoplasmic reticulum"/>
    <property type="evidence" value="ECO:0007669"/>
    <property type="project" value="TreeGrafter"/>
</dbReference>
<dbReference type="InterPro" id="IPR042099">
    <property type="entry name" value="ANL_N_sf"/>
</dbReference>
<name>A0A6P6Y4S4_DERPT</name>
<dbReference type="GO" id="GO:0005524">
    <property type="term" value="F:ATP binding"/>
    <property type="evidence" value="ECO:0007669"/>
    <property type="project" value="UniProtKB-KW"/>
</dbReference>
<dbReference type="PANTHER" id="PTHR43272:SF83">
    <property type="entry name" value="ACYL-COA SYNTHETASE LONG-CHAIN, ISOFORM J"/>
    <property type="match status" value="1"/>
</dbReference>
<dbReference type="FunCoup" id="A0A6P6Y4S4">
    <property type="interactions" value="1157"/>
</dbReference>
<dbReference type="RefSeq" id="XP_027199424.1">
    <property type="nucleotide sequence ID" value="XM_027343623.1"/>
</dbReference>
<dbReference type="GO" id="GO:0090433">
    <property type="term" value="F:palmitoyl-CoA ligase activity"/>
    <property type="evidence" value="ECO:0007669"/>
    <property type="project" value="TreeGrafter"/>
</dbReference>
<keyword evidence="5" id="KW-0067">ATP-binding</keyword>
<dbReference type="Gene3D" id="3.40.50.12780">
    <property type="entry name" value="N-terminal domain of ligase-like"/>
    <property type="match status" value="1"/>
</dbReference>
<keyword evidence="3" id="KW-0547">Nucleotide-binding</keyword>
<dbReference type="OMA" id="PEFGYSA"/>
<dbReference type="InterPro" id="IPR000873">
    <property type="entry name" value="AMP-dep_synth/lig_dom"/>
</dbReference>
<keyword evidence="4" id="KW-0443">Lipid metabolism</keyword>
<dbReference type="GO" id="GO:0005886">
    <property type="term" value="C:plasma membrane"/>
    <property type="evidence" value="ECO:0007669"/>
    <property type="project" value="TreeGrafter"/>
</dbReference>
<protein>
    <recommendedName>
        <fullName evidence="6">long-chain-fatty-acid--CoA ligase</fullName>
        <ecNumber evidence="6">6.2.1.3</ecNumber>
    </recommendedName>
</protein>
<dbReference type="GO" id="GO:0035336">
    <property type="term" value="P:long-chain fatty-acyl-CoA metabolic process"/>
    <property type="evidence" value="ECO:0007669"/>
    <property type="project" value="TreeGrafter"/>
</dbReference>
<dbReference type="GO" id="GO:0030182">
    <property type="term" value="P:neuron differentiation"/>
    <property type="evidence" value="ECO:0007669"/>
    <property type="project" value="TreeGrafter"/>
</dbReference>
<evidence type="ECO:0000256" key="3">
    <source>
        <dbReference type="ARBA" id="ARBA00022741"/>
    </source>
</evidence>
<reference evidence="9" key="1">
    <citation type="submission" date="2025-08" db="UniProtKB">
        <authorList>
            <consortium name="RefSeq"/>
        </authorList>
    </citation>
    <scope>IDENTIFICATION</scope>
    <source>
        <strain evidence="9">Airmid</strain>
    </source>
</reference>
<evidence type="ECO:0000256" key="5">
    <source>
        <dbReference type="ARBA" id="ARBA00022840"/>
    </source>
</evidence>
<dbReference type="InterPro" id="IPR020845">
    <property type="entry name" value="AMP-binding_CS"/>
</dbReference>
<evidence type="ECO:0000256" key="7">
    <source>
        <dbReference type="ARBA" id="ARBA00036813"/>
    </source>
</evidence>
<comment type="catalytic activity">
    <reaction evidence="7">
        <text>a long-chain fatty acid + ATP + CoA = a long-chain fatty acyl-CoA + AMP + diphosphate</text>
        <dbReference type="Rhea" id="RHEA:15421"/>
        <dbReference type="ChEBI" id="CHEBI:30616"/>
        <dbReference type="ChEBI" id="CHEBI:33019"/>
        <dbReference type="ChEBI" id="CHEBI:57287"/>
        <dbReference type="ChEBI" id="CHEBI:57560"/>
        <dbReference type="ChEBI" id="CHEBI:83139"/>
        <dbReference type="ChEBI" id="CHEBI:456215"/>
        <dbReference type="EC" id="6.2.1.3"/>
    </reaction>
</comment>
<evidence type="ECO:0000313" key="9">
    <source>
        <dbReference type="RefSeq" id="XP_027199424.1"/>
    </source>
</evidence>
<dbReference type="Pfam" id="PF00501">
    <property type="entry name" value="AMP-binding"/>
    <property type="match status" value="1"/>
</dbReference>
<evidence type="ECO:0000256" key="4">
    <source>
        <dbReference type="ARBA" id="ARBA00022832"/>
    </source>
</evidence>
<dbReference type="PROSITE" id="PS00455">
    <property type="entry name" value="AMP_BINDING"/>
    <property type="match status" value="1"/>
</dbReference>
<dbReference type="PANTHER" id="PTHR43272">
    <property type="entry name" value="LONG-CHAIN-FATTY-ACID--COA LIGASE"/>
    <property type="match status" value="1"/>
</dbReference>
<proteinExistence type="inferred from homology"/>
<dbReference type="InParanoid" id="A0A6P6Y4S4"/>